<dbReference type="Proteomes" id="UP001305647">
    <property type="component" value="Unassembled WGS sequence"/>
</dbReference>
<dbReference type="AlphaFoldDB" id="A0AAN6PY48"/>
<dbReference type="GO" id="GO:0005506">
    <property type="term" value="F:iron ion binding"/>
    <property type="evidence" value="ECO:0007669"/>
    <property type="project" value="InterPro"/>
</dbReference>
<name>A0AAN6PY48_9PEZI</name>
<dbReference type="Gene3D" id="1.10.630.10">
    <property type="entry name" value="Cytochrome P450"/>
    <property type="match status" value="1"/>
</dbReference>
<dbReference type="EMBL" id="MU863643">
    <property type="protein sequence ID" value="KAK4100110.1"/>
    <property type="molecule type" value="Genomic_DNA"/>
</dbReference>
<protein>
    <submittedName>
        <fullName evidence="1">Uncharacterized protein</fullName>
    </submittedName>
</protein>
<evidence type="ECO:0000313" key="2">
    <source>
        <dbReference type="Proteomes" id="UP001305647"/>
    </source>
</evidence>
<dbReference type="GO" id="GO:0020037">
    <property type="term" value="F:heme binding"/>
    <property type="evidence" value="ECO:0007669"/>
    <property type="project" value="InterPro"/>
</dbReference>
<dbReference type="SUPFAM" id="SSF48264">
    <property type="entry name" value="Cytochrome P450"/>
    <property type="match status" value="1"/>
</dbReference>
<organism evidence="1 2">
    <name type="scientific">Parathielavia hyrcaniae</name>
    <dbReference type="NCBI Taxonomy" id="113614"/>
    <lineage>
        <taxon>Eukaryota</taxon>
        <taxon>Fungi</taxon>
        <taxon>Dikarya</taxon>
        <taxon>Ascomycota</taxon>
        <taxon>Pezizomycotina</taxon>
        <taxon>Sordariomycetes</taxon>
        <taxon>Sordariomycetidae</taxon>
        <taxon>Sordariales</taxon>
        <taxon>Chaetomiaceae</taxon>
        <taxon>Parathielavia</taxon>
    </lineage>
</organism>
<dbReference type="InterPro" id="IPR036396">
    <property type="entry name" value="Cyt_P450_sf"/>
</dbReference>
<sequence>MCPVVLPTVQMTRASINTGRRPKAWLRDAQRSNTTVQASKHDFPAQKASVCPLPWLPPMAGDIACPLLCQPISTFEGEVKPERTSRATGRDVASKAAARSGRPHCPGQQFALLETSLILARFLQEYSRLETPTAAQQQQPWTENYTLTCSVGQGSWAKLTKRRG</sequence>
<accession>A0AAN6PY48</accession>
<evidence type="ECO:0000313" key="1">
    <source>
        <dbReference type="EMBL" id="KAK4100110.1"/>
    </source>
</evidence>
<dbReference type="GO" id="GO:0004497">
    <property type="term" value="F:monooxygenase activity"/>
    <property type="evidence" value="ECO:0007669"/>
    <property type="project" value="InterPro"/>
</dbReference>
<comment type="caution">
    <text evidence="1">The sequence shown here is derived from an EMBL/GenBank/DDBJ whole genome shotgun (WGS) entry which is preliminary data.</text>
</comment>
<dbReference type="GO" id="GO:0016705">
    <property type="term" value="F:oxidoreductase activity, acting on paired donors, with incorporation or reduction of molecular oxygen"/>
    <property type="evidence" value="ECO:0007669"/>
    <property type="project" value="InterPro"/>
</dbReference>
<keyword evidence="2" id="KW-1185">Reference proteome</keyword>
<proteinExistence type="predicted"/>
<reference evidence="1" key="2">
    <citation type="submission" date="2023-05" db="EMBL/GenBank/DDBJ databases">
        <authorList>
            <consortium name="Lawrence Berkeley National Laboratory"/>
            <person name="Steindorff A."/>
            <person name="Hensen N."/>
            <person name="Bonometti L."/>
            <person name="Westerberg I."/>
            <person name="Brannstrom I.O."/>
            <person name="Guillou S."/>
            <person name="Cros-Aarteil S."/>
            <person name="Calhoun S."/>
            <person name="Haridas S."/>
            <person name="Kuo A."/>
            <person name="Mondo S."/>
            <person name="Pangilinan J."/>
            <person name="Riley R."/>
            <person name="Labutti K."/>
            <person name="Andreopoulos B."/>
            <person name="Lipzen A."/>
            <person name="Chen C."/>
            <person name="Yanf M."/>
            <person name="Daum C."/>
            <person name="Ng V."/>
            <person name="Clum A."/>
            <person name="Ohm R."/>
            <person name="Martin F."/>
            <person name="Silar P."/>
            <person name="Natvig D."/>
            <person name="Lalanne C."/>
            <person name="Gautier V."/>
            <person name="Ament-Velasquez S.L."/>
            <person name="Kruys A."/>
            <person name="Hutchinson M.I."/>
            <person name="Powell A.J."/>
            <person name="Barry K."/>
            <person name="Miller A.N."/>
            <person name="Grigoriev I.V."/>
            <person name="Debuchy R."/>
            <person name="Gladieux P."/>
            <person name="Thoren M.H."/>
            <person name="Johannesson H."/>
        </authorList>
    </citation>
    <scope>NUCLEOTIDE SEQUENCE</scope>
    <source>
        <strain evidence="1">CBS 757.83</strain>
    </source>
</reference>
<gene>
    <name evidence="1" type="ORF">N658DRAFT_508066</name>
</gene>
<reference evidence="1" key="1">
    <citation type="journal article" date="2023" name="Mol. Phylogenet. Evol.">
        <title>Genome-scale phylogeny and comparative genomics of the fungal order Sordariales.</title>
        <authorList>
            <person name="Hensen N."/>
            <person name="Bonometti L."/>
            <person name="Westerberg I."/>
            <person name="Brannstrom I.O."/>
            <person name="Guillou S."/>
            <person name="Cros-Aarteil S."/>
            <person name="Calhoun S."/>
            <person name="Haridas S."/>
            <person name="Kuo A."/>
            <person name="Mondo S."/>
            <person name="Pangilinan J."/>
            <person name="Riley R."/>
            <person name="LaButti K."/>
            <person name="Andreopoulos B."/>
            <person name="Lipzen A."/>
            <person name="Chen C."/>
            <person name="Yan M."/>
            <person name="Daum C."/>
            <person name="Ng V."/>
            <person name="Clum A."/>
            <person name="Steindorff A."/>
            <person name="Ohm R.A."/>
            <person name="Martin F."/>
            <person name="Silar P."/>
            <person name="Natvig D.O."/>
            <person name="Lalanne C."/>
            <person name="Gautier V."/>
            <person name="Ament-Velasquez S.L."/>
            <person name="Kruys A."/>
            <person name="Hutchinson M.I."/>
            <person name="Powell A.J."/>
            <person name="Barry K."/>
            <person name="Miller A.N."/>
            <person name="Grigoriev I.V."/>
            <person name="Debuchy R."/>
            <person name="Gladieux P."/>
            <person name="Hiltunen Thoren M."/>
            <person name="Johannesson H."/>
        </authorList>
    </citation>
    <scope>NUCLEOTIDE SEQUENCE</scope>
    <source>
        <strain evidence="1">CBS 757.83</strain>
    </source>
</reference>